<feature type="domain" description="Circularly permuted ATP-grasp type 2" evidence="3">
    <location>
        <begin position="82"/>
        <end position="475"/>
    </location>
</feature>
<feature type="region of interest" description="Disordered" evidence="1">
    <location>
        <begin position="1"/>
        <end position="26"/>
    </location>
</feature>
<comment type="caution">
    <text evidence="4">The sequence shown here is derived from an EMBL/GenBank/DDBJ whole genome shotgun (WGS) entry which is preliminary data.</text>
</comment>
<dbReference type="SUPFAM" id="SSF56059">
    <property type="entry name" value="Glutathione synthetase ATP-binding domain-like"/>
    <property type="match status" value="1"/>
</dbReference>
<reference evidence="4 5" key="1">
    <citation type="submission" date="2024-11" db="EMBL/GenBank/DDBJ databases">
        <authorList>
            <person name="Kaparullina E.N."/>
            <person name="Delegan Y.A."/>
            <person name="Doronina N.V."/>
        </authorList>
    </citation>
    <scope>NUCLEOTIDE SEQUENCE [LARGE SCALE GENOMIC DNA]</scope>
    <source>
        <strain evidence="4 5">7sh_L</strain>
    </source>
</reference>
<evidence type="ECO:0000313" key="5">
    <source>
        <dbReference type="Proteomes" id="UP001617669"/>
    </source>
</evidence>
<dbReference type="RefSeq" id="WP_400881898.1">
    <property type="nucleotide sequence ID" value="NZ_JBIWXY010000001.1"/>
</dbReference>
<name>A0ABW8GLN5_9PROT</name>
<dbReference type="InterPro" id="IPR051680">
    <property type="entry name" value="ATP-dep_Glu-Cys_Ligase-2"/>
</dbReference>
<gene>
    <name evidence="4" type="ORF">ACIKP9_07470</name>
</gene>
<evidence type="ECO:0000256" key="1">
    <source>
        <dbReference type="SAM" id="MobiDB-lite"/>
    </source>
</evidence>
<dbReference type="EMBL" id="JBIWXY010000001">
    <property type="protein sequence ID" value="MFJ5446064.1"/>
    <property type="molecule type" value="Genomic_DNA"/>
</dbReference>
<dbReference type="Proteomes" id="UP001617669">
    <property type="component" value="Unassembled WGS sequence"/>
</dbReference>
<dbReference type="Pfam" id="PF14403">
    <property type="entry name" value="CP_ATPgrasp_2"/>
    <property type="match status" value="1"/>
</dbReference>
<dbReference type="PANTHER" id="PTHR34595">
    <property type="entry name" value="BLR5612 PROTEIN"/>
    <property type="match status" value="1"/>
</dbReference>
<dbReference type="Gene3D" id="3.30.1490.270">
    <property type="match status" value="1"/>
</dbReference>
<dbReference type="InterPro" id="IPR007296">
    <property type="entry name" value="DUF403"/>
</dbReference>
<dbReference type="Pfam" id="PF04168">
    <property type="entry name" value="Alpha-E"/>
    <property type="match status" value="1"/>
</dbReference>
<keyword evidence="5" id="KW-1185">Reference proteome</keyword>
<dbReference type="Gene3D" id="3.40.50.11290">
    <property type="match status" value="1"/>
</dbReference>
<dbReference type="PANTHER" id="PTHR34595:SF2">
    <property type="entry name" value="BLR2978 PROTEIN"/>
    <property type="match status" value="1"/>
</dbReference>
<accession>A0ABW8GLN5</accession>
<organism evidence="4 5">
    <name type="scientific">Methylobacillus methanolivorans</name>
    <dbReference type="NCBI Taxonomy" id="1848927"/>
    <lineage>
        <taxon>Bacteria</taxon>
        <taxon>Pseudomonadati</taxon>
        <taxon>Pseudomonadota</taxon>
        <taxon>Betaproteobacteria</taxon>
        <taxon>Nitrosomonadales</taxon>
        <taxon>Methylophilaceae</taxon>
        <taxon>Methylobacillus</taxon>
    </lineage>
</organism>
<proteinExistence type="predicted"/>
<evidence type="ECO:0000259" key="2">
    <source>
        <dbReference type="Pfam" id="PF04168"/>
    </source>
</evidence>
<evidence type="ECO:0000313" key="4">
    <source>
        <dbReference type="EMBL" id="MFJ5446064.1"/>
    </source>
</evidence>
<feature type="domain" description="DUF403" evidence="2">
    <location>
        <begin position="525"/>
        <end position="838"/>
    </location>
</feature>
<evidence type="ECO:0000259" key="3">
    <source>
        <dbReference type="Pfam" id="PF14403"/>
    </source>
</evidence>
<sequence length="860" mass="96461">MLPPLLQTYPSQQQRHDELMQPTGTPRPHWQALIETLEALSPEQVHQRVEAIAHQVRENGVTYNVYADTKGLQRPWGLDILPFILPQEEWQAIESAVTQRATLMNAILNDIYGPQQLMRDGLLPPALVHGHAGFLRPCHGIRLPDDYALHLYAVDMARSPDGQWWVVGDRTQAPSGAGYALENRMIISSAFPELFRDLNVQRLGGFFSSMRESLAYWGRQVAATQSSNYPQVSPLGEGEHPLIVLLTPGPYNETYHEQSYLAGYLGFPLVQGSDLTVRHGIVWMKTLSGLRPVHAILRRLDDDFCDPLELNPDSLLGIPGLTDAARRGNVLIANSLGSNLLQTGALLGFLPNLCQHLLGQPLLMPSVATWWCGEPAALETVIANMDKLVIKPAFPQIHEVPIFGEDLSPDQRIELTQKLRNNPQHYVAQEQVEISQAPVWNDQQPALNALAIGLRVYACATPQGYVVMPGGLTRVGSTQDERVLSMQRGGTSKDTWIISPGHNDYRSLLRKPTSSRDLIHSNVHLSSRMVENLFWFGRYSVRNHHYTRLLRTAIHRLLEFSSDHRSAEWPTIQALCTWYGLMALEKTADTQEALPSTLDDESIEALLIAGIFSTTQGQPSLANHMQQFFTLAFNLRERLSGDNWRSINQMVKRFNGTPLQSPTLADAILLLDETSTSLVTLAGFSLDGMTRDLGWRFLSIGRRIERLQLLCTLLRNALLMPPESNLEWLLELCDSIVTYRSRYVAQAEWLPALDLLLLDENNPNSMTFQLKGLIKYLSQISANYGGRGEGPFIEQLAKLRALDPDTQLAPGNPELLAWLNDTFNTSVILSDALSHRFFSYSGTWQEQLQNNNAQQAPLHF</sequence>
<protein>
    <submittedName>
        <fullName evidence="4">Circularly permuted type 2 ATP-grasp protein</fullName>
    </submittedName>
</protein>
<dbReference type="InterPro" id="IPR025841">
    <property type="entry name" value="CP_ATPgrasp_2"/>
</dbReference>